<feature type="non-terminal residue" evidence="7">
    <location>
        <position position="336"/>
    </location>
</feature>
<feature type="region of interest" description="Disordered" evidence="5">
    <location>
        <begin position="281"/>
        <end position="336"/>
    </location>
</feature>
<dbReference type="InterPro" id="IPR036443">
    <property type="entry name" value="Znf_RanBP2_sf"/>
</dbReference>
<evidence type="ECO:0000313" key="8">
    <source>
        <dbReference type="Proteomes" id="UP001529510"/>
    </source>
</evidence>
<evidence type="ECO:0000256" key="4">
    <source>
        <dbReference type="PROSITE-ProRule" id="PRU00322"/>
    </source>
</evidence>
<dbReference type="Pfam" id="PF00641">
    <property type="entry name" value="Zn_ribbon_RanBP"/>
    <property type="match status" value="2"/>
</dbReference>
<dbReference type="Gene3D" id="4.10.1060.10">
    <property type="entry name" value="Zinc finger, RanBP2-type"/>
    <property type="match status" value="2"/>
</dbReference>
<evidence type="ECO:0000256" key="2">
    <source>
        <dbReference type="ARBA" id="ARBA00022771"/>
    </source>
</evidence>
<evidence type="ECO:0000259" key="6">
    <source>
        <dbReference type="PROSITE" id="PS50199"/>
    </source>
</evidence>
<dbReference type="SUPFAM" id="SSF90209">
    <property type="entry name" value="Ran binding protein zinc finger-like"/>
    <property type="match status" value="2"/>
</dbReference>
<dbReference type="SMART" id="SM00547">
    <property type="entry name" value="ZnF_RBZ"/>
    <property type="match status" value="2"/>
</dbReference>
<feature type="non-terminal residue" evidence="7">
    <location>
        <position position="1"/>
    </location>
</feature>
<dbReference type="PROSITE" id="PS01358">
    <property type="entry name" value="ZF_RANBP2_1"/>
    <property type="match status" value="2"/>
</dbReference>
<feature type="domain" description="RanBP2-type" evidence="6">
    <location>
        <begin position="199"/>
        <end position="228"/>
    </location>
</feature>
<protein>
    <recommendedName>
        <fullName evidence="6">RanBP2-type domain-containing protein</fullName>
    </recommendedName>
</protein>
<dbReference type="PROSITE" id="PS50199">
    <property type="entry name" value="ZF_RANBP2_2"/>
    <property type="match status" value="2"/>
</dbReference>
<dbReference type="EMBL" id="JAMKFB020000013">
    <property type="protein sequence ID" value="KAL0177162.1"/>
    <property type="molecule type" value="Genomic_DNA"/>
</dbReference>
<keyword evidence="3" id="KW-0862">Zinc</keyword>
<evidence type="ECO:0000313" key="7">
    <source>
        <dbReference type="EMBL" id="KAL0177162.1"/>
    </source>
</evidence>
<dbReference type="FunFam" id="4.10.1060.10:FF:000003">
    <property type="entry name" value="E3 SUMO-protein ligase RanBP2"/>
    <property type="match status" value="1"/>
</dbReference>
<keyword evidence="2 4" id="KW-0863">Zinc-finger</keyword>
<evidence type="ECO:0000256" key="3">
    <source>
        <dbReference type="ARBA" id="ARBA00022833"/>
    </source>
</evidence>
<dbReference type="Proteomes" id="UP001529510">
    <property type="component" value="Unassembled WGS sequence"/>
</dbReference>
<dbReference type="GO" id="GO:0008270">
    <property type="term" value="F:zinc ion binding"/>
    <property type="evidence" value="ECO:0007669"/>
    <property type="project" value="UniProtKB-KW"/>
</dbReference>
<keyword evidence="8" id="KW-1185">Reference proteome</keyword>
<accession>A0ABD0PTN8</accession>
<feature type="compositionally biased region" description="Basic and acidic residues" evidence="5">
    <location>
        <begin position="327"/>
        <end position="336"/>
    </location>
</feature>
<gene>
    <name evidence="7" type="ORF">M9458_026056</name>
</gene>
<proteinExistence type="predicted"/>
<feature type="compositionally biased region" description="Polar residues" evidence="5">
    <location>
        <begin position="285"/>
        <end position="300"/>
    </location>
</feature>
<reference evidence="7 8" key="1">
    <citation type="submission" date="2024-05" db="EMBL/GenBank/DDBJ databases">
        <title>Genome sequencing and assembly of Indian major carp, Cirrhinus mrigala (Hamilton, 1822).</title>
        <authorList>
            <person name="Mohindra V."/>
            <person name="Chowdhury L.M."/>
            <person name="Lal K."/>
            <person name="Jena J.K."/>
        </authorList>
    </citation>
    <scope>NUCLEOTIDE SEQUENCE [LARGE SCALE GENOMIC DNA]</scope>
    <source>
        <strain evidence="7">CM1030</strain>
        <tissue evidence="7">Blood</tissue>
    </source>
</reference>
<organism evidence="7 8">
    <name type="scientific">Cirrhinus mrigala</name>
    <name type="common">Mrigala</name>
    <dbReference type="NCBI Taxonomy" id="683832"/>
    <lineage>
        <taxon>Eukaryota</taxon>
        <taxon>Metazoa</taxon>
        <taxon>Chordata</taxon>
        <taxon>Craniata</taxon>
        <taxon>Vertebrata</taxon>
        <taxon>Euteleostomi</taxon>
        <taxon>Actinopterygii</taxon>
        <taxon>Neopterygii</taxon>
        <taxon>Teleostei</taxon>
        <taxon>Ostariophysi</taxon>
        <taxon>Cypriniformes</taxon>
        <taxon>Cyprinidae</taxon>
        <taxon>Labeoninae</taxon>
        <taxon>Labeonini</taxon>
        <taxon>Cirrhinus</taxon>
    </lineage>
</organism>
<evidence type="ECO:0000256" key="5">
    <source>
        <dbReference type="SAM" id="MobiDB-lite"/>
    </source>
</evidence>
<keyword evidence="1" id="KW-0479">Metal-binding</keyword>
<evidence type="ECO:0000256" key="1">
    <source>
        <dbReference type="ARBA" id="ARBA00022723"/>
    </source>
</evidence>
<sequence>PSVYYNQSPAYPQISSKKVDLKTLFSKKEVGWDCDVCCARNAPTSAVCVACRSSAPTAAKVKPVEELKISAPVAPPAKLFSFGVFGDSTKNTASTDVSLKGFTSGSQIPAFFRFGLKDAVLTSSGFGAQADKKTIQPDAPQHDKVSAVPFGNRFGTQFAKKEGQRDCDSFLVGNNALYSTEKSNTTSQGGLFAEIFAKKYGQWDCDTCLGKNEATSSHCVSCQKANPNIKNKTPAASSSSSFTFSSGSSVCQPAVTTFKANFNPGIPFQFGKSNDKAPLEGFKFKSSTNKQSQNGSANDLTKNDAELHKVEDKEAAISSSDQPVDACGHDNKPLNT</sequence>
<feature type="domain" description="RanBP2-type" evidence="6">
    <location>
        <begin position="28"/>
        <end position="57"/>
    </location>
</feature>
<comment type="caution">
    <text evidence="7">The sequence shown here is derived from an EMBL/GenBank/DDBJ whole genome shotgun (WGS) entry which is preliminary data.</text>
</comment>
<name>A0ABD0PTN8_CIRMR</name>
<feature type="compositionally biased region" description="Basic and acidic residues" evidence="5">
    <location>
        <begin position="301"/>
        <end position="315"/>
    </location>
</feature>
<dbReference type="AlphaFoldDB" id="A0ABD0PTN8"/>
<dbReference type="InterPro" id="IPR001876">
    <property type="entry name" value="Znf_RanBP2"/>
</dbReference>